<dbReference type="InterPro" id="IPR040370">
    <property type="entry name" value="CCDC74A/CCDC74B/CCDC92"/>
</dbReference>
<dbReference type="InterPro" id="IPR039496">
    <property type="entry name" value="CCDC92/74_N"/>
</dbReference>
<organism evidence="5 6">
    <name type="scientific">Calicophoron daubneyi</name>
    <name type="common">Rumen fluke</name>
    <name type="synonym">Paramphistomum daubneyi</name>
    <dbReference type="NCBI Taxonomy" id="300641"/>
    <lineage>
        <taxon>Eukaryota</taxon>
        <taxon>Metazoa</taxon>
        <taxon>Spiralia</taxon>
        <taxon>Lophotrochozoa</taxon>
        <taxon>Platyhelminthes</taxon>
        <taxon>Trematoda</taxon>
        <taxon>Digenea</taxon>
        <taxon>Plagiorchiida</taxon>
        <taxon>Pronocephalata</taxon>
        <taxon>Paramphistomoidea</taxon>
        <taxon>Paramphistomidae</taxon>
        <taxon>Calicophoron</taxon>
    </lineage>
</organism>
<dbReference type="Proteomes" id="UP001497525">
    <property type="component" value="Unassembled WGS sequence"/>
</dbReference>
<evidence type="ECO:0000256" key="1">
    <source>
        <dbReference type="ARBA" id="ARBA00023054"/>
    </source>
</evidence>
<feature type="compositionally biased region" description="Basic and acidic residues" evidence="3">
    <location>
        <begin position="190"/>
        <end position="205"/>
    </location>
</feature>
<sequence length="411" mass="45378">MISMEKVNIRGDGVNEMKDKKPCSEFNRSNSNKPAISAPPINTSDESKIVALEKSVSFLRTQHALMLEGLHKEIENLRQVNRALQFRVVMCCCKLDDAEPDEIKRQCTIREEELVSEINSLKELLEAERKRNQALVKQIESMQLGRSVVRESKKASEITTSHSPSKGPTSDNRTASQPGSEKLHSLRPAHPKENKDLSSDYSNTERMRTPAELNLGTHARISSPELRPENSTSAIVLTPRTSVVSPEGFWVRKSIGNLNGVNQPDGLPTVPTNGQGQRAYSVRLPVLRANQQYQQAVVNDIPKGVVQSKLVSLQPNVNAAPLSNESSQAKAARVARGSLGHNSIAAFDTLCEFPSSHHGDLRPSSRPYTTHLGPFLPALPKSGDAGQAARQRKARMLQRKRLDRAQNLFPS</sequence>
<keyword evidence="1 2" id="KW-0175">Coiled coil</keyword>
<feature type="coiled-coil region" evidence="2">
    <location>
        <begin position="111"/>
        <end position="142"/>
    </location>
</feature>
<evidence type="ECO:0000313" key="6">
    <source>
        <dbReference type="Proteomes" id="UP001497525"/>
    </source>
</evidence>
<name>A0AAV2TS23_CALDB</name>
<dbReference type="AlphaFoldDB" id="A0AAV2TS23"/>
<evidence type="ECO:0000256" key="3">
    <source>
        <dbReference type="SAM" id="MobiDB-lite"/>
    </source>
</evidence>
<feature type="region of interest" description="Disordered" evidence="3">
    <location>
        <begin position="147"/>
        <end position="205"/>
    </location>
</feature>
<feature type="region of interest" description="Disordered" evidence="3">
    <location>
        <begin position="18"/>
        <end position="42"/>
    </location>
</feature>
<evidence type="ECO:0000259" key="4">
    <source>
        <dbReference type="Pfam" id="PF14916"/>
    </source>
</evidence>
<dbReference type="EMBL" id="CAXLJL010000589">
    <property type="protein sequence ID" value="CAL5139095.1"/>
    <property type="molecule type" value="Genomic_DNA"/>
</dbReference>
<feature type="compositionally biased region" description="Polar residues" evidence="3">
    <location>
        <begin position="26"/>
        <end position="42"/>
    </location>
</feature>
<comment type="caution">
    <text evidence="5">The sequence shown here is derived from an EMBL/GenBank/DDBJ whole genome shotgun (WGS) entry which is preliminary data.</text>
</comment>
<feature type="domain" description="CCDC92/74 N-terminal" evidence="4">
    <location>
        <begin position="46"/>
        <end position="90"/>
    </location>
</feature>
<dbReference type="PANTHER" id="PTHR14882:SF1">
    <property type="entry name" value="CCDC92 DOMAIN-CONTAINING PROTEIN"/>
    <property type="match status" value="1"/>
</dbReference>
<evidence type="ECO:0000256" key="2">
    <source>
        <dbReference type="SAM" id="Coils"/>
    </source>
</evidence>
<proteinExistence type="predicted"/>
<accession>A0AAV2TS23</accession>
<dbReference type="Pfam" id="PF14916">
    <property type="entry name" value="CCDC92"/>
    <property type="match status" value="1"/>
</dbReference>
<feature type="compositionally biased region" description="Polar residues" evidence="3">
    <location>
        <begin position="157"/>
        <end position="179"/>
    </location>
</feature>
<gene>
    <name evidence="5" type="ORF">CDAUBV1_LOCUS14143</name>
</gene>
<reference evidence="5" key="1">
    <citation type="submission" date="2024-06" db="EMBL/GenBank/DDBJ databases">
        <authorList>
            <person name="Liu X."/>
            <person name="Lenzi L."/>
            <person name="Haldenby T S."/>
            <person name="Uol C."/>
        </authorList>
    </citation>
    <scope>NUCLEOTIDE SEQUENCE</scope>
</reference>
<dbReference type="PANTHER" id="PTHR14882">
    <property type="entry name" value="COILED-COIL DOMAIN-CONTAINING 74A"/>
    <property type="match status" value="1"/>
</dbReference>
<protein>
    <recommendedName>
        <fullName evidence="4">CCDC92/74 N-terminal domain-containing protein</fullName>
    </recommendedName>
</protein>
<evidence type="ECO:0000313" key="5">
    <source>
        <dbReference type="EMBL" id="CAL5139095.1"/>
    </source>
</evidence>